<dbReference type="NCBIfam" id="TIGR01065">
    <property type="entry name" value="hlyIII"/>
    <property type="match status" value="1"/>
</dbReference>
<dbReference type="GO" id="GO:0005886">
    <property type="term" value="C:plasma membrane"/>
    <property type="evidence" value="ECO:0007669"/>
    <property type="project" value="UniProtKB-SubCell"/>
</dbReference>
<evidence type="ECO:0000256" key="5">
    <source>
        <dbReference type="ARBA" id="ARBA00022989"/>
    </source>
</evidence>
<feature type="binding site" evidence="7">
    <location>
        <position position="69"/>
    </location>
    <ligand>
        <name>Zn(2+)</name>
        <dbReference type="ChEBI" id="CHEBI:29105"/>
    </ligand>
</feature>
<dbReference type="PANTHER" id="PTHR20855">
    <property type="entry name" value="ADIPOR/PROGESTIN RECEPTOR-RELATED"/>
    <property type="match status" value="1"/>
</dbReference>
<gene>
    <name evidence="9" type="ORF">EDD79_10424</name>
</gene>
<evidence type="ECO:0000256" key="8">
    <source>
        <dbReference type="SAM" id="Phobius"/>
    </source>
</evidence>
<feature type="transmembrane region" description="Helical" evidence="8">
    <location>
        <begin position="88"/>
        <end position="104"/>
    </location>
</feature>
<evidence type="ECO:0000313" key="10">
    <source>
        <dbReference type="Proteomes" id="UP000295504"/>
    </source>
</evidence>
<comment type="caution">
    <text evidence="9">The sequence shown here is derived from an EMBL/GenBank/DDBJ whole genome shotgun (WGS) entry which is preliminary data.</text>
</comment>
<keyword evidence="6 8" id="KW-0472">Membrane</keyword>
<evidence type="ECO:0000256" key="6">
    <source>
        <dbReference type="ARBA" id="ARBA00023136"/>
    </source>
</evidence>
<organism evidence="9 10">
    <name type="scientific">Serpentinicella alkaliphila</name>
    <dbReference type="NCBI Taxonomy" id="1734049"/>
    <lineage>
        <taxon>Bacteria</taxon>
        <taxon>Bacillati</taxon>
        <taxon>Bacillota</taxon>
        <taxon>Clostridia</taxon>
        <taxon>Peptostreptococcales</taxon>
        <taxon>Natronincolaceae</taxon>
        <taxon>Serpentinicella</taxon>
    </lineage>
</organism>
<feature type="transmembrane region" description="Helical" evidence="8">
    <location>
        <begin position="166"/>
        <end position="187"/>
    </location>
</feature>
<evidence type="ECO:0000256" key="4">
    <source>
        <dbReference type="ARBA" id="ARBA00022692"/>
    </source>
</evidence>
<dbReference type="GO" id="GO:0140911">
    <property type="term" value="F:pore-forming activity"/>
    <property type="evidence" value="ECO:0007669"/>
    <property type="project" value="InterPro"/>
</dbReference>
<proteinExistence type="inferred from homology"/>
<dbReference type="RefSeq" id="WP_243098267.1">
    <property type="nucleotide sequence ID" value="NZ_CP058648.1"/>
</dbReference>
<feature type="transmembrane region" description="Helical" evidence="8">
    <location>
        <begin position="110"/>
        <end position="130"/>
    </location>
</feature>
<protein>
    <submittedName>
        <fullName evidence="9">Hemolysin III</fullName>
    </submittedName>
</protein>
<comment type="subcellular location">
    <subcellularLocation>
        <location evidence="1">Cell membrane</location>
        <topology evidence="1">Multi-pass membrane protein</topology>
    </subcellularLocation>
</comment>
<feature type="transmembrane region" description="Helical" evidence="8">
    <location>
        <begin position="47"/>
        <end position="68"/>
    </location>
</feature>
<dbReference type="GO" id="GO:0046872">
    <property type="term" value="F:metal ion binding"/>
    <property type="evidence" value="ECO:0007669"/>
    <property type="project" value="UniProtKB-KW"/>
</dbReference>
<keyword evidence="7" id="KW-0479">Metal-binding</keyword>
<evidence type="ECO:0000256" key="1">
    <source>
        <dbReference type="ARBA" id="ARBA00004651"/>
    </source>
</evidence>
<keyword evidence="5 8" id="KW-1133">Transmembrane helix</keyword>
<keyword evidence="3" id="KW-1003">Cell membrane</keyword>
<accession>A0A4R2TLZ3</accession>
<comment type="similarity">
    <text evidence="2">Belongs to the UPF0073 (Hly-III) family.</text>
</comment>
<dbReference type="Pfam" id="PF03006">
    <property type="entry name" value="HlyIII"/>
    <property type="match status" value="1"/>
</dbReference>
<evidence type="ECO:0000256" key="2">
    <source>
        <dbReference type="ARBA" id="ARBA00008488"/>
    </source>
</evidence>
<keyword evidence="10" id="KW-1185">Reference proteome</keyword>
<dbReference type="PANTHER" id="PTHR20855:SF3">
    <property type="entry name" value="LD03007P"/>
    <property type="match status" value="1"/>
</dbReference>
<keyword evidence="7" id="KW-0862">Zinc</keyword>
<feature type="transmembrane region" description="Helical" evidence="8">
    <location>
        <begin position="21"/>
        <end position="41"/>
    </location>
</feature>
<feature type="transmembrane region" description="Helical" evidence="8">
    <location>
        <begin position="142"/>
        <end position="160"/>
    </location>
</feature>
<dbReference type="Proteomes" id="UP000295504">
    <property type="component" value="Unassembled WGS sequence"/>
</dbReference>
<dbReference type="EMBL" id="SLYC01000042">
    <property type="protein sequence ID" value="TCP98368.1"/>
    <property type="molecule type" value="Genomic_DNA"/>
</dbReference>
<dbReference type="InterPro" id="IPR004254">
    <property type="entry name" value="AdipoR/HlyIII-related"/>
</dbReference>
<dbReference type="AlphaFoldDB" id="A0A4R2TLZ3"/>
<reference evidence="9 10" key="1">
    <citation type="submission" date="2019-03" db="EMBL/GenBank/DDBJ databases">
        <title>Genomic Encyclopedia of Type Strains, Phase IV (KMG-IV): sequencing the most valuable type-strain genomes for metagenomic binning, comparative biology and taxonomic classification.</title>
        <authorList>
            <person name="Goeker M."/>
        </authorList>
    </citation>
    <scope>NUCLEOTIDE SEQUENCE [LARGE SCALE GENOMIC DNA]</scope>
    <source>
        <strain evidence="9 10">DSM 100013</strain>
    </source>
</reference>
<evidence type="ECO:0000256" key="7">
    <source>
        <dbReference type="PIRSR" id="PIRSR604254-1"/>
    </source>
</evidence>
<keyword evidence="4 8" id="KW-0812">Transmembrane</keyword>
<evidence type="ECO:0000313" key="9">
    <source>
        <dbReference type="EMBL" id="TCP98368.1"/>
    </source>
</evidence>
<sequence length="201" mass="22762">MTTNNVKRYSIKEEIANSITHGLGIVFSIVALTILLVYSILNKSTISIVGFSIYGVCSILLYVSSTLYHSFQQEKVKSIFRVFDHSSIFLFIAGTYTPVTLIAMRGYWRVGILVAIWCIAIIGILFKVFTYNKFEKYKFVSLSLYILMGWLVVIAIKPMAQMVPMGFLLWLLAGGVAYTIGTIFYAIKKYPITMLFGIYSY</sequence>
<name>A0A4R2TLZ3_9FIRM</name>
<dbReference type="InterPro" id="IPR005744">
    <property type="entry name" value="Hy-lIII"/>
</dbReference>
<evidence type="ECO:0000256" key="3">
    <source>
        <dbReference type="ARBA" id="ARBA00022475"/>
    </source>
</evidence>